<dbReference type="EMBL" id="CAUOFW020000728">
    <property type="protein sequence ID" value="CAK9136021.1"/>
    <property type="molecule type" value="Genomic_DNA"/>
</dbReference>
<proteinExistence type="predicted"/>
<sequence length="112" mass="13368">EGNAARYITRSQAVKSLQVSLSLFRKLCILKGIFPREPKKKMKGNHHTYYHWKDIMFLRHEPLLEKFREMRAYEKKVKKAISKKNRDLAERLLTRKPSYTLDMLIRESKGFG</sequence>
<organism evidence="2 3">
    <name type="scientific">Ilex paraguariensis</name>
    <name type="common">yerba mate</name>
    <dbReference type="NCBI Taxonomy" id="185542"/>
    <lineage>
        <taxon>Eukaryota</taxon>
        <taxon>Viridiplantae</taxon>
        <taxon>Streptophyta</taxon>
        <taxon>Embryophyta</taxon>
        <taxon>Tracheophyta</taxon>
        <taxon>Spermatophyta</taxon>
        <taxon>Magnoliopsida</taxon>
        <taxon>eudicotyledons</taxon>
        <taxon>Gunneridae</taxon>
        <taxon>Pentapetalae</taxon>
        <taxon>asterids</taxon>
        <taxon>campanulids</taxon>
        <taxon>Aquifoliales</taxon>
        <taxon>Aquifoliaceae</taxon>
        <taxon>Ilex</taxon>
    </lineage>
</organism>
<accession>A0ABC8QTG4</accession>
<dbReference type="AlphaFoldDB" id="A0ABC8QTG4"/>
<feature type="non-terminal residue" evidence="2">
    <location>
        <position position="1"/>
    </location>
</feature>
<dbReference type="GO" id="GO:0005634">
    <property type="term" value="C:nucleus"/>
    <property type="evidence" value="ECO:0007669"/>
    <property type="project" value="UniProtKB-SubCell"/>
</dbReference>
<dbReference type="InterPro" id="IPR010613">
    <property type="entry name" value="PES"/>
</dbReference>
<comment type="caution">
    <text evidence="2">The sequence shown here is derived from an EMBL/GenBank/DDBJ whole genome shotgun (WGS) entry which is preliminary data.</text>
</comment>
<gene>
    <name evidence="2" type="ORF">ILEXP_LOCUS2982</name>
</gene>
<dbReference type="Proteomes" id="UP001642360">
    <property type="component" value="Unassembled WGS sequence"/>
</dbReference>
<reference evidence="2 3" key="1">
    <citation type="submission" date="2024-02" db="EMBL/GenBank/DDBJ databases">
        <authorList>
            <person name="Vignale AGUSTIN F."/>
            <person name="Sosa J E."/>
            <person name="Modenutti C."/>
        </authorList>
    </citation>
    <scope>NUCLEOTIDE SEQUENCE [LARGE SCALE GENOMIC DNA]</scope>
</reference>
<keyword evidence="3" id="KW-1185">Reference proteome</keyword>
<evidence type="ECO:0000313" key="2">
    <source>
        <dbReference type="EMBL" id="CAK9136021.1"/>
    </source>
</evidence>
<protein>
    <submittedName>
        <fullName evidence="2">Uncharacterized protein</fullName>
    </submittedName>
</protein>
<dbReference type="PANTHER" id="PTHR12221">
    <property type="entry name" value="PESCADILLO - RELATED"/>
    <property type="match status" value="1"/>
</dbReference>
<dbReference type="Pfam" id="PF06732">
    <property type="entry name" value="Pescadillo_N"/>
    <property type="match status" value="1"/>
</dbReference>
<name>A0ABC8QTG4_9AQUA</name>
<evidence type="ECO:0000256" key="1">
    <source>
        <dbReference type="ARBA" id="ARBA00004123"/>
    </source>
</evidence>
<comment type="subcellular location">
    <subcellularLocation>
        <location evidence="1">Nucleus</location>
    </subcellularLocation>
</comment>
<dbReference type="PANTHER" id="PTHR12221:SF6">
    <property type="entry name" value="PESCADILLO HOMOLOG"/>
    <property type="match status" value="1"/>
</dbReference>
<evidence type="ECO:0000313" key="3">
    <source>
        <dbReference type="Proteomes" id="UP001642360"/>
    </source>
</evidence>